<keyword evidence="4" id="KW-1133">Transmembrane helix</keyword>
<sequence>MLGANKLKPKYGKLKDFLPLPASFNRIHRFQKQNFAIIAVLLIFVWIILYPLHGFSGLWSHNSSSRYPRGHPLTSPHVIETPSKYIYPPIEHAPLLKELGIHKLVKESKVRDANFLDIEKTVIRSLNIFDDPNPAQQKIKEDEENSLSDLAKAKNYFKNQDKVVFKPKNPKNYPDVIIVTAVDFERYSLDALTKLVQNRVDYAHKQSYGMYVRWYQEFLPILNSLSYLQTKEKAKWVRLYCLRAAMFAFPEAKWFWYLDQDAFIMDLNINLQEYVLSPEALSPIMLREQSIIPPNGAIKTYKNTRAQLVELLITQSNSKVETTSIILKNSNIGKSILEIWGDKLYLNYPNFPYGPDSALTHILQWHPFILSKTSIIPPRTISAKNGEVNPQDKLSENTVYHKGDFVAQWSDCEHTAQCEEQLDKFYAILAESKNK</sequence>
<keyword evidence="2" id="KW-0328">Glycosyltransferase</keyword>
<reference evidence="6" key="1">
    <citation type="submission" date="2016-05" db="EMBL/GenBank/DDBJ databases">
        <title>Comparative genomics of biotechnologically important yeasts.</title>
        <authorList>
            <consortium name="DOE Joint Genome Institute"/>
            <person name="Riley R."/>
            <person name="Haridas S."/>
            <person name="Wolfe K.H."/>
            <person name="Lopes M.R."/>
            <person name="Hittinger C.T."/>
            <person name="Goker M."/>
            <person name="Salamov A."/>
            <person name="Wisecaver J."/>
            <person name="Long T.M."/>
            <person name="Aerts A.L."/>
            <person name="Barry K."/>
            <person name="Choi C."/>
            <person name="Clum A."/>
            <person name="Coughlan A.Y."/>
            <person name="Deshpande S."/>
            <person name="Douglass A.P."/>
            <person name="Hanson S.J."/>
            <person name="Klenk H.-P."/>
            <person name="Labutti K."/>
            <person name="Lapidus A."/>
            <person name="Lindquist E."/>
            <person name="Lipzen A."/>
            <person name="Meier-Kolthoff J.P."/>
            <person name="Ohm R.A."/>
            <person name="Otillar R.P."/>
            <person name="Pangilinan J."/>
            <person name="Peng Y."/>
            <person name="Rokas A."/>
            <person name="Rosa C.A."/>
            <person name="Scheuner C."/>
            <person name="Sibirny A.A."/>
            <person name="Slot J.C."/>
            <person name="Stielow J.B."/>
            <person name="Sun H."/>
            <person name="Kurtzman C.P."/>
            <person name="Blackwell M."/>
            <person name="Grigoriev I.V."/>
            <person name="Jeffries T.W."/>
        </authorList>
    </citation>
    <scope>NUCLEOTIDE SEQUENCE [LARGE SCALE GENOMIC DNA]</scope>
    <source>
        <strain evidence="6">NRRL Y-1933</strain>
    </source>
</reference>
<gene>
    <name evidence="5" type="ORF">HYPBUDRAFT_142827</name>
</gene>
<dbReference type="Proteomes" id="UP000095085">
    <property type="component" value="Unassembled WGS sequence"/>
</dbReference>
<proteinExistence type="inferred from homology"/>
<protein>
    <submittedName>
        <fullName evidence="5">Uncharacterized protein</fullName>
    </submittedName>
</protein>
<dbReference type="GO" id="GO:0000009">
    <property type="term" value="F:alpha-1,6-mannosyltransferase activity"/>
    <property type="evidence" value="ECO:0007669"/>
    <property type="project" value="TreeGrafter"/>
</dbReference>
<accession>A0A1E4RDP1</accession>
<keyword evidence="3" id="KW-0808">Transferase</keyword>
<dbReference type="InterPro" id="IPR029044">
    <property type="entry name" value="Nucleotide-diphossugar_trans"/>
</dbReference>
<dbReference type="InterPro" id="IPR008630">
    <property type="entry name" value="Glyco_trans_34"/>
</dbReference>
<evidence type="ECO:0000256" key="1">
    <source>
        <dbReference type="ARBA" id="ARBA00005664"/>
    </source>
</evidence>
<keyword evidence="4" id="KW-0812">Transmembrane</keyword>
<dbReference type="Pfam" id="PF05637">
    <property type="entry name" value="Glyco_transf_34"/>
    <property type="match status" value="1"/>
</dbReference>
<evidence type="ECO:0000256" key="3">
    <source>
        <dbReference type="ARBA" id="ARBA00022679"/>
    </source>
</evidence>
<dbReference type="OrthoDB" id="205108at2759"/>
<evidence type="ECO:0000256" key="4">
    <source>
        <dbReference type="SAM" id="Phobius"/>
    </source>
</evidence>
<dbReference type="STRING" id="984485.A0A1E4RDP1"/>
<organism evidence="5 6">
    <name type="scientific">Hyphopichia burtonii NRRL Y-1933</name>
    <dbReference type="NCBI Taxonomy" id="984485"/>
    <lineage>
        <taxon>Eukaryota</taxon>
        <taxon>Fungi</taxon>
        <taxon>Dikarya</taxon>
        <taxon>Ascomycota</taxon>
        <taxon>Saccharomycotina</taxon>
        <taxon>Pichiomycetes</taxon>
        <taxon>Debaryomycetaceae</taxon>
        <taxon>Hyphopichia</taxon>
    </lineage>
</organism>
<name>A0A1E4RDP1_9ASCO</name>
<dbReference type="AlphaFoldDB" id="A0A1E4RDP1"/>
<keyword evidence="6" id="KW-1185">Reference proteome</keyword>
<dbReference type="EMBL" id="KV454544">
    <property type="protein sequence ID" value="ODV65389.1"/>
    <property type="molecule type" value="Genomic_DNA"/>
</dbReference>
<dbReference type="Gene3D" id="3.90.550.10">
    <property type="entry name" value="Spore Coat Polysaccharide Biosynthesis Protein SpsA, Chain A"/>
    <property type="match status" value="1"/>
</dbReference>
<dbReference type="GeneID" id="30994387"/>
<dbReference type="GO" id="GO:0006487">
    <property type="term" value="P:protein N-linked glycosylation"/>
    <property type="evidence" value="ECO:0007669"/>
    <property type="project" value="TreeGrafter"/>
</dbReference>
<evidence type="ECO:0000256" key="2">
    <source>
        <dbReference type="ARBA" id="ARBA00022676"/>
    </source>
</evidence>
<comment type="similarity">
    <text evidence="1">Belongs to the glycosyltransferase 34 family.</text>
</comment>
<keyword evidence="4" id="KW-0472">Membrane</keyword>
<dbReference type="RefSeq" id="XP_020074456.1">
    <property type="nucleotide sequence ID" value="XM_020219837.1"/>
</dbReference>
<evidence type="ECO:0000313" key="6">
    <source>
        <dbReference type="Proteomes" id="UP000095085"/>
    </source>
</evidence>
<dbReference type="GO" id="GO:0000136">
    <property type="term" value="C:mannan polymerase complex"/>
    <property type="evidence" value="ECO:0007669"/>
    <property type="project" value="TreeGrafter"/>
</dbReference>
<evidence type="ECO:0000313" key="5">
    <source>
        <dbReference type="EMBL" id="ODV65389.1"/>
    </source>
</evidence>
<feature type="transmembrane region" description="Helical" evidence="4">
    <location>
        <begin position="35"/>
        <end position="59"/>
    </location>
</feature>
<dbReference type="PANTHER" id="PTHR31306:SF10">
    <property type="entry name" value="ALPHA-1,6-MANNOSYLTRANSFERASE MNN11-RELATED"/>
    <property type="match status" value="1"/>
</dbReference>
<dbReference type="PANTHER" id="PTHR31306">
    <property type="entry name" value="ALPHA-1,6-MANNOSYLTRANSFERASE MNN11-RELATED"/>
    <property type="match status" value="1"/>
</dbReference>